<evidence type="ECO:0000313" key="1">
    <source>
        <dbReference type="EMBL" id="MFC3833094.1"/>
    </source>
</evidence>
<reference evidence="2" key="1">
    <citation type="journal article" date="2019" name="Int. J. Syst. Evol. Microbiol.">
        <title>The Global Catalogue of Microorganisms (GCM) 10K type strain sequencing project: providing services to taxonomists for standard genome sequencing and annotation.</title>
        <authorList>
            <consortium name="The Broad Institute Genomics Platform"/>
            <consortium name="The Broad Institute Genome Sequencing Center for Infectious Disease"/>
            <person name="Wu L."/>
            <person name="Ma J."/>
        </authorList>
    </citation>
    <scope>NUCLEOTIDE SEQUENCE [LARGE SCALE GENOMIC DNA]</scope>
    <source>
        <strain evidence="2">CCTCC AB 2017081</strain>
    </source>
</reference>
<evidence type="ECO:0008006" key="3">
    <source>
        <dbReference type="Google" id="ProtNLM"/>
    </source>
</evidence>
<protein>
    <recommendedName>
        <fullName evidence="3">DUF3168 domain-containing protein</fullName>
    </recommendedName>
</protein>
<comment type="caution">
    <text evidence="1">The sequence shown here is derived from an EMBL/GenBank/DDBJ whole genome shotgun (WGS) entry which is preliminary data.</text>
</comment>
<evidence type="ECO:0000313" key="2">
    <source>
        <dbReference type="Proteomes" id="UP001595803"/>
    </source>
</evidence>
<proteinExistence type="predicted"/>
<organism evidence="1 2">
    <name type="scientific">Deinococcus rufus</name>
    <dbReference type="NCBI Taxonomy" id="2136097"/>
    <lineage>
        <taxon>Bacteria</taxon>
        <taxon>Thermotogati</taxon>
        <taxon>Deinococcota</taxon>
        <taxon>Deinococci</taxon>
        <taxon>Deinococcales</taxon>
        <taxon>Deinococcaceae</taxon>
        <taxon>Deinococcus</taxon>
    </lineage>
</organism>
<keyword evidence="2" id="KW-1185">Reference proteome</keyword>
<accession>A0ABV7ZAD4</accession>
<dbReference type="Proteomes" id="UP001595803">
    <property type="component" value="Unassembled WGS sequence"/>
</dbReference>
<name>A0ABV7ZAD4_9DEIO</name>
<dbReference type="RefSeq" id="WP_322472548.1">
    <property type="nucleotide sequence ID" value="NZ_JBHRZG010000010.1"/>
</dbReference>
<sequence>MKPIEPLIDAVYSALTSLPDLMNLIGTFSDTASDSTPTAIAYNTLPENYKTPGSDKAYIIYNIEFTSPRLNQGKTFLQEVSLKFYIGGYDAPRIVDLLMGQFNNTQIYTYVISPKGMLQLPNGDMTLRFNLI</sequence>
<dbReference type="EMBL" id="JBHRZG010000010">
    <property type="protein sequence ID" value="MFC3833094.1"/>
    <property type="molecule type" value="Genomic_DNA"/>
</dbReference>
<gene>
    <name evidence="1" type="ORF">ACFOSB_09520</name>
</gene>